<evidence type="ECO:0000313" key="2">
    <source>
        <dbReference type="Proteomes" id="UP001472866"/>
    </source>
</evidence>
<name>A0AAX4PCS3_9CHLO</name>
<dbReference type="PANTHER" id="PTHR35020:SF2">
    <property type="entry name" value="N-ACETYLGLUCOSAMINE-INDUCED PROTEIN 1"/>
    <property type="match status" value="1"/>
</dbReference>
<dbReference type="Pfam" id="PF12239">
    <property type="entry name" value="DUF3605"/>
    <property type="match status" value="1"/>
</dbReference>
<dbReference type="AlphaFoldDB" id="A0AAX4PCS3"/>
<proteinExistence type="predicted"/>
<dbReference type="EMBL" id="CP151508">
    <property type="protein sequence ID" value="WZN63801.1"/>
    <property type="molecule type" value="Genomic_DNA"/>
</dbReference>
<dbReference type="GO" id="GO:0006044">
    <property type="term" value="P:N-acetylglucosamine metabolic process"/>
    <property type="evidence" value="ECO:0007669"/>
    <property type="project" value="TreeGrafter"/>
</dbReference>
<protein>
    <submittedName>
        <fullName evidence="1">DUF3605 domain-containing protein</fullName>
    </submittedName>
</protein>
<keyword evidence="2" id="KW-1185">Reference proteome</keyword>
<accession>A0AAX4PCS3</accession>
<reference evidence="1 2" key="1">
    <citation type="submission" date="2024-03" db="EMBL/GenBank/DDBJ databases">
        <title>Complete genome sequence of the green alga Chloropicon roscoffensis RCC1871.</title>
        <authorList>
            <person name="Lemieux C."/>
            <person name="Pombert J.-F."/>
            <person name="Otis C."/>
            <person name="Turmel M."/>
        </authorList>
    </citation>
    <scope>NUCLEOTIDE SEQUENCE [LARGE SCALE GENOMIC DNA]</scope>
    <source>
        <strain evidence="1 2">RCC1871</strain>
    </source>
</reference>
<dbReference type="InterPro" id="IPR022036">
    <property type="entry name" value="DUF3605"/>
</dbReference>
<gene>
    <name evidence="1" type="ORF">HKI87_08g53540</name>
</gene>
<organism evidence="1 2">
    <name type="scientific">Chloropicon roscoffensis</name>
    <dbReference type="NCBI Taxonomy" id="1461544"/>
    <lineage>
        <taxon>Eukaryota</taxon>
        <taxon>Viridiplantae</taxon>
        <taxon>Chlorophyta</taxon>
        <taxon>Chloropicophyceae</taxon>
        <taxon>Chloropicales</taxon>
        <taxon>Chloropicaceae</taxon>
        <taxon>Chloropicon</taxon>
    </lineage>
</organism>
<dbReference type="PANTHER" id="PTHR35020">
    <property type="entry name" value="N-ACETYLGLUCOSAMINE-INDUCED PROTEIN 1"/>
    <property type="match status" value="1"/>
</dbReference>
<dbReference type="GO" id="GO:0005737">
    <property type="term" value="C:cytoplasm"/>
    <property type="evidence" value="ECO:0007669"/>
    <property type="project" value="TreeGrafter"/>
</dbReference>
<sequence>MVRCETTLKSWGELQDIVRRSKERAENQGILGNLRRLKADQDEYDAFLKVVQEEWKSLDDFILHKVFGCERRSTTDDGGTIRSTCDKPAGAERLLKWAENDFPYALEKNIRHYLLWSTKELSTDELSQQVADFVDTEQYVYFVNPPHLRSVRKVWHAHVLFKIEGK</sequence>
<dbReference type="Proteomes" id="UP001472866">
    <property type="component" value="Chromosome 08"/>
</dbReference>
<evidence type="ECO:0000313" key="1">
    <source>
        <dbReference type="EMBL" id="WZN63801.1"/>
    </source>
</evidence>